<name>A0AAV9E8S4_ACOCL</name>
<accession>A0AAV9E8S4</accession>
<sequence>MVEQLVELQSMLTMLQDFSLQTPDLRRGFSVHSAYDWWARSAPQNQPAYVENVWAEIGGLLKSWGCELAGARNAGFQGGQLHIGT</sequence>
<reference evidence="1" key="2">
    <citation type="submission" date="2023-06" db="EMBL/GenBank/DDBJ databases">
        <authorList>
            <person name="Ma L."/>
            <person name="Liu K.-W."/>
            <person name="Li Z."/>
            <person name="Hsiao Y.-Y."/>
            <person name="Qi Y."/>
            <person name="Fu T."/>
            <person name="Tang G."/>
            <person name="Zhang D."/>
            <person name="Sun W.-H."/>
            <person name="Liu D.-K."/>
            <person name="Li Y."/>
            <person name="Chen G.-Z."/>
            <person name="Liu X.-D."/>
            <person name="Liao X.-Y."/>
            <person name="Jiang Y.-T."/>
            <person name="Yu X."/>
            <person name="Hao Y."/>
            <person name="Huang J."/>
            <person name="Zhao X.-W."/>
            <person name="Ke S."/>
            <person name="Chen Y.-Y."/>
            <person name="Wu W.-L."/>
            <person name="Hsu J.-L."/>
            <person name="Lin Y.-F."/>
            <person name="Huang M.-D."/>
            <person name="Li C.-Y."/>
            <person name="Huang L."/>
            <person name="Wang Z.-W."/>
            <person name="Zhao X."/>
            <person name="Zhong W.-Y."/>
            <person name="Peng D.-H."/>
            <person name="Ahmad S."/>
            <person name="Lan S."/>
            <person name="Zhang J.-S."/>
            <person name="Tsai W.-C."/>
            <person name="Van De Peer Y."/>
            <person name="Liu Z.-J."/>
        </authorList>
    </citation>
    <scope>NUCLEOTIDE SEQUENCE</scope>
    <source>
        <strain evidence="1">CP</strain>
        <tissue evidence="1">Leaves</tissue>
    </source>
</reference>
<dbReference type="AlphaFoldDB" id="A0AAV9E8S4"/>
<dbReference type="EMBL" id="JAUJYO010000008">
    <property type="protein sequence ID" value="KAK1309851.1"/>
    <property type="molecule type" value="Genomic_DNA"/>
</dbReference>
<proteinExistence type="predicted"/>
<reference evidence="1" key="1">
    <citation type="journal article" date="2023" name="Nat. Commun.">
        <title>Diploid and tetraploid genomes of Acorus and the evolution of monocots.</title>
        <authorList>
            <person name="Ma L."/>
            <person name="Liu K.W."/>
            <person name="Li Z."/>
            <person name="Hsiao Y.Y."/>
            <person name="Qi Y."/>
            <person name="Fu T."/>
            <person name="Tang G.D."/>
            <person name="Zhang D."/>
            <person name="Sun W.H."/>
            <person name="Liu D.K."/>
            <person name="Li Y."/>
            <person name="Chen G.Z."/>
            <person name="Liu X.D."/>
            <person name="Liao X.Y."/>
            <person name="Jiang Y.T."/>
            <person name="Yu X."/>
            <person name="Hao Y."/>
            <person name="Huang J."/>
            <person name="Zhao X.W."/>
            <person name="Ke S."/>
            <person name="Chen Y.Y."/>
            <person name="Wu W.L."/>
            <person name="Hsu J.L."/>
            <person name="Lin Y.F."/>
            <person name="Huang M.D."/>
            <person name="Li C.Y."/>
            <person name="Huang L."/>
            <person name="Wang Z.W."/>
            <person name="Zhao X."/>
            <person name="Zhong W.Y."/>
            <person name="Peng D.H."/>
            <person name="Ahmad S."/>
            <person name="Lan S."/>
            <person name="Zhang J.S."/>
            <person name="Tsai W.C."/>
            <person name="Van de Peer Y."/>
            <person name="Liu Z.J."/>
        </authorList>
    </citation>
    <scope>NUCLEOTIDE SEQUENCE</scope>
    <source>
        <strain evidence="1">CP</strain>
    </source>
</reference>
<evidence type="ECO:0000313" key="2">
    <source>
        <dbReference type="Proteomes" id="UP001180020"/>
    </source>
</evidence>
<comment type="caution">
    <text evidence="1">The sequence shown here is derived from an EMBL/GenBank/DDBJ whole genome shotgun (WGS) entry which is preliminary data.</text>
</comment>
<keyword evidence="2" id="KW-1185">Reference proteome</keyword>
<organism evidence="1 2">
    <name type="scientific">Acorus calamus</name>
    <name type="common">Sweet flag</name>
    <dbReference type="NCBI Taxonomy" id="4465"/>
    <lineage>
        <taxon>Eukaryota</taxon>
        <taxon>Viridiplantae</taxon>
        <taxon>Streptophyta</taxon>
        <taxon>Embryophyta</taxon>
        <taxon>Tracheophyta</taxon>
        <taxon>Spermatophyta</taxon>
        <taxon>Magnoliopsida</taxon>
        <taxon>Liliopsida</taxon>
        <taxon>Acoraceae</taxon>
        <taxon>Acorus</taxon>
    </lineage>
</organism>
<dbReference type="Proteomes" id="UP001180020">
    <property type="component" value="Unassembled WGS sequence"/>
</dbReference>
<evidence type="ECO:0000313" key="1">
    <source>
        <dbReference type="EMBL" id="KAK1309851.1"/>
    </source>
</evidence>
<protein>
    <submittedName>
        <fullName evidence="1">Uncharacterized protein</fullName>
    </submittedName>
</protein>
<gene>
    <name evidence="1" type="ORF">QJS10_CPA08g00276</name>
</gene>